<dbReference type="RefSeq" id="WP_176573875.1">
    <property type="nucleotide sequence ID" value="NZ_CBDRGH010000018.1"/>
</dbReference>
<proteinExistence type="predicted"/>
<evidence type="ECO:0000256" key="1">
    <source>
        <dbReference type="SAM" id="SignalP"/>
    </source>
</evidence>
<gene>
    <name evidence="2" type="ORF">HUT05_01635</name>
</gene>
<organism evidence="2 3">
    <name type="scientific">Streptomyces chartreusis</name>
    <dbReference type="NCBI Taxonomy" id="1969"/>
    <lineage>
        <taxon>Bacteria</taxon>
        <taxon>Bacillati</taxon>
        <taxon>Actinomycetota</taxon>
        <taxon>Actinomycetes</taxon>
        <taxon>Kitasatosporales</taxon>
        <taxon>Streptomycetaceae</taxon>
        <taxon>Streptomyces</taxon>
    </lineage>
</organism>
<protein>
    <submittedName>
        <fullName evidence="2">Uncharacterized protein</fullName>
    </submittedName>
</protein>
<sequence length="152" mass="16485">MGINRTASKGIAVVAAAICVSTTVLTGSALAATQFPSGTAGDIRVDWSGVWANANRLEDITLQLCDATPGDKDQATAQLQGYVTMGGDASIRTAPSIFRVPVGDEACMAWRDVFLTYFQQDERLAYARVDFFGSRTKEHRQTKWVPNPRLRG</sequence>
<name>A0A7I0NSZ6_STRCX</name>
<dbReference type="AlphaFoldDB" id="A0A7I0NSZ6"/>
<evidence type="ECO:0000313" key="2">
    <source>
        <dbReference type="EMBL" id="QKZ16189.1"/>
    </source>
</evidence>
<accession>A0A7I0NSZ6</accession>
<reference evidence="2 3" key="1">
    <citation type="submission" date="2020-06" db="EMBL/GenBank/DDBJ databases">
        <title>Genome mining for natural products.</title>
        <authorList>
            <person name="Zhang B."/>
            <person name="Shi J."/>
            <person name="Ge H."/>
        </authorList>
    </citation>
    <scope>NUCLEOTIDE SEQUENCE [LARGE SCALE GENOMIC DNA]</scope>
    <source>
        <strain evidence="2 3">NA02069</strain>
    </source>
</reference>
<feature type="signal peptide" evidence="1">
    <location>
        <begin position="1"/>
        <end position="31"/>
    </location>
</feature>
<keyword evidence="1" id="KW-0732">Signal</keyword>
<feature type="chain" id="PRO_5028888793" evidence="1">
    <location>
        <begin position="32"/>
        <end position="152"/>
    </location>
</feature>
<dbReference type="Proteomes" id="UP000509418">
    <property type="component" value="Chromosome"/>
</dbReference>
<dbReference type="EMBL" id="CP056041">
    <property type="protein sequence ID" value="QKZ16189.1"/>
    <property type="molecule type" value="Genomic_DNA"/>
</dbReference>
<evidence type="ECO:0000313" key="3">
    <source>
        <dbReference type="Proteomes" id="UP000509418"/>
    </source>
</evidence>
<keyword evidence="3" id="KW-1185">Reference proteome</keyword>